<dbReference type="AlphaFoldDB" id="A0A6L2P1S7"/>
<proteinExistence type="predicted"/>
<accession>A0A6L2P1S7</accession>
<evidence type="ECO:0000259" key="2">
    <source>
        <dbReference type="Pfam" id="PF25597"/>
    </source>
</evidence>
<dbReference type="InterPro" id="IPR013103">
    <property type="entry name" value="RVT_2"/>
</dbReference>
<dbReference type="Pfam" id="PF07727">
    <property type="entry name" value="RVT_2"/>
    <property type="match status" value="1"/>
</dbReference>
<name>A0A6L2P1S7_TANCI</name>
<sequence length="301" mass="34056">MTHVQYYKTFWATFDMMKTLAERGIECIFVRYAEHFKAFRFYVIETNDSVSINSIIESKDAIFIENRLLSVPRLSLKIPDETEDTGGSVVLEEYHKTTTSNHNLIIHQIDMKTAFLNGELDDEIYMNQPWGFIMPGKCVYSKFDESSKGVIIGLYVDGMLIFDTDQVQVDLTKKFLSSRFSTKDMGEADVILVSTLMDTSEKLMPNNGPAVSRLEYFRVIGCLMYDMTCTKLDIAFAMGKLSSNNEDNSSASGWVFLLGGAACKEAEWLKNSLLDILLWFKPMAPISISCDGAATDVQWEV</sequence>
<organism evidence="3">
    <name type="scientific">Tanacetum cinerariifolium</name>
    <name type="common">Dalmatian daisy</name>
    <name type="synonym">Chrysanthemum cinerariifolium</name>
    <dbReference type="NCBI Taxonomy" id="118510"/>
    <lineage>
        <taxon>Eukaryota</taxon>
        <taxon>Viridiplantae</taxon>
        <taxon>Streptophyta</taxon>
        <taxon>Embryophyta</taxon>
        <taxon>Tracheophyta</taxon>
        <taxon>Spermatophyta</taxon>
        <taxon>Magnoliopsida</taxon>
        <taxon>eudicotyledons</taxon>
        <taxon>Gunneridae</taxon>
        <taxon>Pentapetalae</taxon>
        <taxon>asterids</taxon>
        <taxon>campanulids</taxon>
        <taxon>Asterales</taxon>
        <taxon>Asteraceae</taxon>
        <taxon>Asteroideae</taxon>
        <taxon>Anthemideae</taxon>
        <taxon>Anthemidinae</taxon>
        <taxon>Tanacetum</taxon>
    </lineage>
</organism>
<protein>
    <submittedName>
        <fullName evidence="3">Uncharacterized protein</fullName>
    </submittedName>
</protein>
<dbReference type="Pfam" id="PF25597">
    <property type="entry name" value="SH3_retrovirus"/>
    <property type="match status" value="1"/>
</dbReference>
<feature type="domain" description="Reverse transcriptase Ty1/copia-type" evidence="1">
    <location>
        <begin position="100"/>
        <end position="135"/>
    </location>
</feature>
<feature type="domain" description="Retroviral polymerase SH3-like" evidence="2">
    <location>
        <begin position="18"/>
        <end position="67"/>
    </location>
</feature>
<reference evidence="3" key="1">
    <citation type="journal article" date="2019" name="Sci. Rep.">
        <title>Draft genome of Tanacetum cinerariifolium, the natural source of mosquito coil.</title>
        <authorList>
            <person name="Yamashiro T."/>
            <person name="Shiraishi A."/>
            <person name="Satake H."/>
            <person name="Nakayama K."/>
        </authorList>
    </citation>
    <scope>NUCLEOTIDE SEQUENCE</scope>
</reference>
<dbReference type="EMBL" id="BKCJ010010636">
    <property type="protein sequence ID" value="GEU92468.1"/>
    <property type="molecule type" value="Genomic_DNA"/>
</dbReference>
<evidence type="ECO:0000313" key="3">
    <source>
        <dbReference type="EMBL" id="GEU92468.1"/>
    </source>
</evidence>
<dbReference type="InterPro" id="IPR057670">
    <property type="entry name" value="SH3_retrovirus"/>
</dbReference>
<evidence type="ECO:0000259" key="1">
    <source>
        <dbReference type="Pfam" id="PF07727"/>
    </source>
</evidence>
<gene>
    <name evidence="3" type="ORF">Tci_064446</name>
</gene>
<comment type="caution">
    <text evidence="3">The sequence shown here is derived from an EMBL/GenBank/DDBJ whole genome shotgun (WGS) entry which is preliminary data.</text>
</comment>